<keyword evidence="4" id="KW-1185">Reference proteome</keyword>
<dbReference type="Pfam" id="PF08874">
    <property type="entry name" value="DUF1835"/>
    <property type="match status" value="1"/>
</dbReference>
<sequence>MLHVLFSSSAAGILRQVFRTRKIRDKVVDLTESLEWGPMGTENFRDRAEWLDHNVPNDFGGWTWIVEHVSDFRAHIASDPDRLVWLAPYSAQERAGFYWYLDQFGGANLKMIIADYPLRDFCRGDLPKSLGLLGNDQMSQLLDECPRTSWNKARFPAENWRSLKADSAMLRVIENGELRSAPSNHFDERLLRRIGSEWKECLRVIGYSLGDIWKTGQDADDVFLLWRLRELIRAGVIACDRDSLTWPLRSERMPMVRRIE</sequence>
<name>A0ABT0RXK6_9SPHN</name>
<dbReference type="InterPro" id="IPR022123">
    <property type="entry name" value="DUF3658"/>
</dbReference>
<reference evidence="3 4" key="1">
    <citation type="submission" date="2022-05" db="EMBL/GenBank/DDBJ databases">
        <authorList>
            <person name="Jo J.-H."/>
            <person name="Im W.-T."/>
        </authorList>
    </citation>
    <scope>NUCLEOTIDE SEQUENCE [LARGE SCALE GENOMIC DNA]</scope>
    <source>
        <strain evidence="3 4">NSE70-1</strain>
    </source>
</reference>
<comment type="caution">
    <text evidence="3">The sequence shown here is derived from an EMBL/GenBank/DDBJ whole genome shotgun (WGS) entry which is preliminary data.</text>
</comment>
<evidence type="ECO:0000313" key="3">
    <source>
        <dbReference type="EMBL" id="MCL6699747.1"/>
    </source>
</evidence>
<evidence type="ECO:0000259" key="2">
    <source>
        <dbReference type="Pfam" id="PF12395"/>
    </source>
</evidence>
<gene>
    <name evidence="3" type="ORF">LZ496_13260</name>
</gene>
<feature type="domain" description="DUF1835" evidence="1">
    <location>
        <begin position="2"/>
        <end position="110"/>
    </location>
</feature>
<feature type="domain" description="DUF3658" evidence="2">
    <location>
        <begin position="157"/>
        <end position="242"/>
    </location>
</feature>
<dbReference type="Proteomes" id="UP001203410">
    <property type="component" value="Unassembled WGS sequence"/>
</dbReference>
<protein>
    <submittedName>
        <fullName evidence="3">DUF1835 domain-containing protein</fullName>
    </submittedName>
</protein>
<dbReference type="Pfam" id="PF12395">
    <property type="entry name" value="DUF3658"/>
    <property type="match status" value="1"/>
</dbReference>
<dbReference type="RefSeq" id="WP_249905205.1">
    <property type="nucleotide sequence ID" value="NZ_JAMGBA010000004.1"/>
</dbReference>
<accession>A0ABT0RXK6</accession>
<proteinExistence type="predicted"/>
<organism evidence="3 4">
    <name type="scientific">Sphingomonas caseinilyticus</name>
    <dbReference type="NCBI Taxonomy" id="2908205"/>
    <lineage>
        <taxon>Bacteria</taxon>
        <taxon>Pseudomonadati</taxon>
        <taxon>Pseudomonadota</taxon>
        <taxon>Alphaproteobacteria</taxon>
        <taxon>Sphingomonadales</taxon>
        <taxon>Sphingomonadaceae</taxon>
        <taxon>Sphingomonas</taxon>
    </lineage>
</organism>
<evidence type="ECO:0000259" key="1">
    <source>
        <dbReference type="Pfam" id="PF08874"/>
    </source>
</evidence>
<dbReference type="InterPro" id="IPR014973">
    <property type="entry name" value="DUF1835"/>
</dbReference>
<dbReference type="EMBL" id="JAMGBA010000004">
    <property type="protein sequence ID" value="MCL6699747.1"/>
    <property type="molecule type" value="Genomic_DNA"/>
</dbReference>
<evidence type="ECO:0000313" key="4">
    <source>
        <dbReference type="Proteomes" id="UP001203410"/>
    </source>
</evidence>